<evidence type="ECO:0000313" key="5">
    <source>
        <dbReference type="EMBL" id="VTR99383.1"/>
    </source>
</evidence>
<feature type="domain" description="Formylmethanofuran: tetrahydromethanopterin formyltransferase Ftr N-terminal" evidence="3">
    <location>
        <begin position="4"/>
        <end position="159"/>
    </location>
</feature>
<dbReference type="InterPro" id="IPR022667">
    <property type="entry name" value="ForMFR_H4MPT_ForTrfase_N"/>
</dbReference>
<proteinExistence type="inferred from homology"/>
<evidence type="ECO:0000313" key="6">
    <source>
        <dbReference type="Proteomes" id="UP000464178"/>
    </source>
</evidence>
<feature type="domain" description="Formylmethanofuran: tetrahydromethanopterin formyltransferase Ftr C-terminal" evidence="4">
    <location>
        <begin position="162"/>
        <end position="309"/>
    </location>
</feature>
<evidence type="ECO:0000256" key="2">
    <source>
        <dbReference type="ARBA" id="ARBA00022679"/>
    </source>
</evidence>
<dbReference type="Gene3D" id="3.30.70.520">
    <property type="match status" value="2"/>
</dbReference>
<dbReference type="GO" id="GO:0030270">
    <property type="term" value="F:formylmethanofuran-tetrahydromethanopterin N-formyltransferase activity"/>
    <property type="evidence" value="ECO:0007669"/>
    <property type="project" value="InterPro"/>
</dbReference>
<keyword evidence="6" id="KW-1185">Reference proteome</keyword>
<dbReference type="RefSeq" id="WP_162671867.1">
    <property type="nucleotide sequence ID" value="NZ_LR593886.1"/>
</dbReference>
<dbReference type="NCBIfam" id="TIGR03119">
    <property type="entry name" value="one_C_fhcD"/>
    <property type="match status" value="1"/>
</dbReference>
<evidence type="ECO:0000259" key="4">
    <source>
        <dbReference type="Pfam" id="PF02741"/>
    </source>
</evidence>
<dbReference type="Pfam" id="PF02741">
    <property type="entry name" value="FTR_C"/>
    <property type="match status" value="1"/>
</dbReference>
<gene>
    <name evidence="5" type="ORF">SOIL9_85360</name>
</gene>
<protein>
    <recommendedName>
        <fullName evidence="7">Formylmethanofuran--tetrahydromethanopterin N-formyltransferase</fullName>
    </recommendedName>
</protein>
<evidence type="ECO:0000259" key="3">
    <source>
        <dbReference type="Pfam" id="PF01913"/>
    </source>
</evidence>
<organism evidence="5 6">
    <name type="scientific">Gemmata massiliana</name>
    <dbReference type="NCBI Taxonomy" id="1210884"/>
    <lineage>
        <taxon>Bacteria</taxon>
        <taxon>Pseudomonadati</taxon>
        <taxon>Planctomycetota</taxon>
        <taxon>Planctomycetia</taxon>
        <taxon>Gemmatales</taxon>
        <taxon>Gemmataceae</taxon>
        <taxon>Gemmata</taxon>
    </lineage>
</organism>
<reference evidence="5 6" key="1">
    <citation type="submission" date="2019-05" db="EMBL/GenBank/DDBJ databases">
        <authorList>
            <consortium name="Science for Life Laboratories"/>
        </authorList>
    </citation>
    <scope>NUCLEOTIDE SEQUENCE [LARGE SCALE GENOMIC DNA]</scope>
    <source>
        <strain evidence="5">Soil9</strain>
    </source>
</reference>
<name>A0A6P2DF54_9BACT</name>
<dbReference type="Proteomes" id="UP000464178">
    <property type="component" value="Chromosome"/>
</dbReference>
<dbReference type="GO" id="GO:0016787">
    <property type="term" value="F:hydrolase activity"/>
    <property type="evidence" value="ECO:0007669"/>
    <property type="project" value="UniProtKB-KW"/>
</dbReference>
<dbReference type="InterPro" id="IPR023447">
    <property type="entry name" value="ForMFR_H4MPT_ForTrfase_fd-like"/>
</dbReference>
<sequence length="316" mass="33956">MPATIDDTYAEAFRSIYASVLITARDRYWLDKAINASTGNASSTILCDCEAGLDRYVEASETPDNRPGAIIQFHVPRFHKDREARLERSVLVRVSQNVMTCPTTTVFNVLPADGSWYASTQPPKPGAKWFPLGRKTAYFGDGHQFTAERFERRCWVVPILSGEFVIERRCGFADGLMGGNLWFFGATADAALDAATKAAAAASTVPGVILPFPGGVASSGSKAGSKYKFSIASTFAEYCPTLRGKEGITSRLPEGVMSVQEIIINGADLPTIVKATQAAIAAAKDTPDLLTISAGNYGGRLGKSFIYLHPEKQPAA</sequence>
<keyword evidence="5" id="KW-0378">Hydrolase</keyword>
<dbReference type="InterPro" id="IPR014053">
    <property type="entry name" value="ForMFR_H4MPT_ForTrfase"/>
</dbReference>
<dbReference type="KEGG" id="gms:SOIL9_85360"/>
<accession>A0A6P2DF54</accession>
<comment type="similarity">
    <text evidence="1">Belongs to the FTR family.</text>
</comment>
<evidence type="ECO:0000256" key="1">
    <source>
        <dbReference type="ARBA" id="ARBA00006770"/>
    </source>
</evidence>
<dbReference type="NCBIfam" id="NF002554">
    <property type="entry name" value="PRK02114.1"/>
    <property type="match status" value="1"/>
</dbReference>
<dbReference type="Pfam" id="PF01913">
    <property type="entry name" value="FTR"/>
    <property type="match status" value="1"/>
</dbReference>
<dbReference type="EMBL" id="LR593886">
    <property type="protein sequence ID" value="VTR99383.1"/>
    <property type="molecule type" value="Genomic_DNA"/>
</dbReference>
<evidence type="ECO:0008006" key="7">
    <source>
        <dbReference type="Google" id="ProtNLM"/>
    </source>
</evidence>
<dbReference type="SUPFAM" id="SSF55112">
    <property type="entry name" value="Formylmethanofuran:tetrahydromethanopterin formyltransferase"/>
    <property type="match status" value="2"/>
</dbReference>
<keyword evidence="2 5" id="KW-0808">Transferase</keyword>
<dbReference type="GO" id="GO:0006730">
    <property type="term" value="P:one-carbon metabolic process"/>
    <property type="evidence" value="ECO:0007669"/>
    <property type="project" value="InterPro"/>
</dbReference>
<dbReference type="InterPro" id="IPR002770">
    <property type="entry name" value="ForMFR_H4MPT_ForTrfase_C"/>
</dbReference>
<dbReference type="AlphaFoldDB" id="A0A6P2DF54"/>